<name>A0A9N9TYY7_PHYSR</name>
<dbReference type="Proteomes" id="UP001153712">
    <property type="component" value="Chromosome 8"/>
</dbReference>
<accession>A0A9N9TYY7</accession>
<evidence type="ECO:0000313" key="3">
    <source>
        <dbReference type="EMBL" id="CAG9864676.1"/>
    </source>
</evidence>
<keyword evidence="2" id="KW-0732">Signal</keyword>
<protein>
    <submittedName>
        <fullName evidence="3">Uncharacterized protein</fullName>
    </submittedName>
</protein>
<feature type="region of interest" description="Disordered" evidence="1">
    <location>
        <begin position="73"/>
        <end position="110"/>
    </location>
</feature>
<gene>
    <name evidence="3" type="ORF">PHYEVI_LOCUS10927</name>
</gene>
<feature type="region of interest" description="Disordered" evidence="1">
    <location>
        <begin position="118"/>
        <end position="137"/>
    </location>
</feature>
<evidence type="ECO:0000256" key="1">
    <source>
        <dbReference type="SAM" id="MobiDB-lite"/>
    </source>
</evidence>
<evidence type="ECO:0000313" key="4">
    <source>
        <dbReference type="Proteomes" id="UP001153712"/>
    </source>
</evidence>
<evidence type="ECO:0000256" key="2">
    <source>
        <dbReference type="SAM" id="SignalP"/>
    </source>
</evidence>
<feature type="compositionally biased region" description="Low complexity" evidence="1">
    <location>
        <begin position="127"/>
        <end position="137"/>
    </location>
</feature>
<sequence>MTVKISLALCVIFLSICAAEGMSLQSIMGILTTAANIVYKFIMEYLQDDTGYPHGLDLLGLLSNTNDRDQVRLPPEMMQPPNGRPPAGMQPPPGMQQPQDMSKSMGQQGMPPNMMGFRPPMPPPYGEQPGYMPQYPQQSYYQNNYPIPGYPMPMGYNKIK</sequence>
<feature type="compositionally biased region" description="Low complexity" evidence="1">
    <location>
        <begin position="96"/>
        <end position="110"/>
    </location>
</feature>
<feature type="compositionally biased region" description="Pro residues" evidence="1">
    <location>
        <begin position="82"/>
        <end position="95"/>
    </location>
</feature>
<dbReference type="EMBL" id="OU900101">
    <property type="protein sequence ID" value="CAG9864676.1"/>
    <property type="molecule type" value="Genomic_DNA"/>
</dbReference>
<feature type="signal peptide" evidence="2">
    <location>
        <begin position="1"/>
        <end position="21"/>
    </location>
</feature>
<keyword evidence="4" id="KW-1185">Reference proteome</keyword>
<proteinExistence type="predicted"/>
<feature type="chain" id="PRO_5040197290" evidence="2">
    <location>
        <begin position="22"/>
        <end position="160"/>
    </location>
</feature>
<organism evidence="3 4">
    <name type="scientific">Phyllotreta striolata</name>
    <name type="common">Striped flea beetle</name>
    <name type="synonym">Crioceris striolata</name>
    <dbReference type="NCBI Taxonomy" id="444603"/>
    <lineage>
        <taxon>Eukaryota</taxon>
        <taxon>Metazoa</taxon>
        <taxon>Ecdysozoa</taxon>
        <taxon>Arthropoda</taxon>
        <taxon>Hexapoda</taxon>
        <taxon>Insecta</taxon>
        <taxon>Pterygota</taxon>
        <taxon>Neoptera</taxon>
        <taxon>Endopterygota</taxon>
        <taxon>Coleoptera</taxon>
        <taxon>Polyphaga</taxon>
        <taxon>Cucujiformia</taxon>
        <taxon>Chrysomeloidea</taxon>
        <taxon>Chrysomelidae</taxon>
        <taxon>Galerucinae</taxon>
        <taxon>Alticini</taxon>
        <taxon>Phyllotreta</taxon>
    </lineage>
</organism>
<reference evidence="3" key="1">
    <citation type="submission" date="2022-01" db="EMBL/GenBank/DDBJ databases">
        <authorList>
            <person name="King R."/>
        </authorList>
    </citation>
    <scope>NUCLEOTIDE SEQUENCE</scope>
</reference>
<dbReference type="AlphaFoldDB" id="A0A9N9TYY7"/>